<dbReference type="AlphaFoldDB" id="A0ABD3N3Z4"/>
<sequence>MKPSQLRRLLLAATIPLLFIYCQYISIAISQSSAISQLSHLIDSPRNEQANNKNLAATTKIVAITDINYAQIALDWHHRLISLGYPSRQVVIVAADEETLSYFQQQNSNSTSNPIMIEPMLHPHSAGWPVASSSMKNQVKRRRIFSTRWVYVLHQLRHGYSVLLTDADNIFVRYLDTRELEESGYHVIHAYCYSFPVRFLSMGFTVCGGMVWLKGNDVVGTSEEVDGPAVKYVKSILEQCKWSGIDNGVVKNFNGDTIHNNHSGSSQLYNISNTYSTIHPTPLKAPAAQCDDQQVINSKFFTNTLNYTWDTRRPNNLFWKQETSGQSLVTGHRFKFWDVDTAYRGPVDGYNYRQDAGENNVDSIESRQVCPDVRKNWVAMPGNTIGVEDKRLSAAEERMLRVKQWYQFCRNETID</sequence>
<evidence type="ECO:0000313" key="1">
    <source>
        <dbReference type="EMBL" id="KAL3769282.1"/>
    </source>
</evidence>
<comment type="caution">
    <text evidence="1">The sequence shown here is derived from an EMBL/GenBank/DDBJ whole genome shotgun (WGS) entry which is preliminary data.</text>
</comment>
<reference evidence="1 2" key="1">
    <citation type="submission" date="2024-10" db="EMBL/GenBank/DDBJ databases">
        <title>Updated reference genomes for cyclostephanoid diatoms.</title>
        <authorList>
            <person name="Roberts W.R."/>
            <person name="Alverson A.J."/>
        </authorList>
    </citation>
    <scope>NUCLEOTIDE SEQUENCE [LARGE SCALE GENOMIC DNA]</scope>
    <source>
        <strain evidence="1 2">AJA010-31</strain>
    </source>
</reference>
<name>A0ABD3N3Z4_9STRA</name>
<accession>A0ABD3N3Z4</accession>
<keyword evidence="2" id="KW-1185">Reference proteome</keyword>
<proteinExistence type="predicted"/>
<organism evidence="1 2">
    <name type="scientific">Cyclotella atomus</name>
    <dbReference type="NCBI Taxonomy" id="382360"/>
    <lineage>
        <taxon>Eukaryota</taxon>
        <taxon>Sar</taxon>
        <taxon>Stramenopiles</taxon>
        <taxon>Ochrophyta</taxon>
        <taxon>Bacillariophyta</taxon>
        <taxon>Coscinodiscophyceae</taxon>
        <taxon>Thalassiosirophycidae</taxon>
        <taxon>Stephanodiscales</taxon>
        <taxon>Stephanodiscaceae</taxon>
        <taxon>Cyclotella</taxon>
    </lineage>
</organism>
<evidence type="ECO:0008006" key="3">
    <source>
        <dbReference type="Google" id="ProtNLM"/>
    </source>
</evidence>
<gene>
    <name evidence="1" type="ORF">ACHAWO_007954</name>
</gene>
<dbReference type="Proteomes" id="UP001530400">
    <property type="component" value="Unassembled WGS sequence"/>
</dbReference>
<evidence type="ECO:0000313" key="2">
    <source>
        <dbReference type="Proteomes" id="UP001530400"/>
    </source>
</evidence>
<protein>
    <recommendedName>
        <fullName evidence="3">Nucleotide-diphospho-sugar transferase domain-containing protein</fullName>
    </recommendedName>
</protein>
<dbReference type="EMBL" id="JALLPJ020001334">
    <property type="protein sequence ID" value="KAL3769282.1"/>
    <property type="molecule type" value="Genomic_DNA"/>
</dbReference>